<evidence type="ECO:0000256" key="2">
    <source>
        <dbReference type="ARBA" id="ARBA00004567"/>
    </source>
</evidence>
<evidence type="ECO:0000256" key="6">
    <source>
        <dbReference type="ARBA" id="ARBA00022816"/>
    </source>
</evidence>
<keyword evidence="19" id="KW-1185">Reference proteome</keyword>
<keyword evidence="11" id="KW-0472">Membrane</keyword>
<keyword evidence="10" id="KW-0906">Nuclear pore complex</keyword>
<dbReference type="HOGENOM" id="CLU_029651_0_0_1"/>
<evidence type="ECO:0000256" key="3">
    <source>
        <dbReference type="ARBA" id="ARBA00004620"/>
    </source>
</evidence>
<dbReference type="GO" id="GO:0031965">
    <property type="term" value="C:nuclear membrane"/>
    <property type="evidence" value="ECO:0007669"/>
    <property type="project" value="UniProtKB-SubCell"/>
</dbReference>
<reference evidence="18 19" key="1">
    <citation type="journal article" date="2011" name="Proc. Natl. Acad. Sci. U.S.A.">
        <title>Comparative genomics of xylose-fermenting fungi for enhanced biofuel production.</title>
        <authorList>
            <person name="Wohlbach D.J."/>
            <person name="Kuo A."/>
            <person name="Sato T.K."/>
            <person name="Potts K.M."/>
            <person name="Salamov A.A."/>
            <person name="LaButti K.M."/>
            <person name="Sun H."/>
            <person name="Clum A."/>
            <person name="Pangilinan J.L."/>
            <person name="Lindquist E.A."/>
            <person name="Lucas S."/>
            <person name="Lapidus A."/>
            <person name="Jin M."/>
            <person name="Gunawan C."/>
            <person name="Balan V."/>
            <person name="Dale B.E."/>
            <person name="Jeffries T.W."/>
            <person name="Zinkel R."/>
            <person name="Barry K.W."/>
            <person name="Grigoriev I.V."/>
            <person name="Gasch A.P."/>
        </authorList>
    </citation>
    <scope>NUCLEOTIDE SEQUENCE [LARGE SCALE GENOMIC DNA]</scope>
    <source>
        <strain evidence="19">NRRL Y-27907 / 11-Y1</strain>
    </source>
</reference>
<protein>
    <recommendedName>
        <fullName evidence="13">mRNA export factor GLE1</fullName>
    </recommendedName>
    <alternativeName>
        <fullName evidence="15">Nuclear pore protein GLE1</fullName>
    </alternativeName>
    <alternativeName>
        <fullName evidence="14">Nucleoporin GLE1</fullName>
    </alternativeName>
    <alternativeName>
        <fullName evidence="16">RNA export factor GLE1</fullName>
    </alternativeName>
</protein>
<evidence type="ECO:0000256" key="4">
    <source>
        <dbReference type="ARBA" id="ARBA00011056"/>
    </source>
</evidence>
<evidence type="ECO:0000313" key="19">
    <source>
        <dbReference type="Proteomes" id="UP000000709"/>
    </source>
</evidence>
<evidence type="ECO:0000256" key="7">
    <source>
        <dbReference type="ARBA" id="ARBA00022927"/>
    </source>
</evidence>
<dbReference type="GO" id="GO:0005737">
    <property type="term" value="C:cytoplasm"/>
    <property type="evidence" value="ECO:0007669"/>
    <property type="project" value="UniProtKB-ARBA"/>
</dbReference>
<keyword evidence="5" id="KW-0813">Transport</keyword>
<name>G3AKS3_SPAPN</name>
<dbReference type="Proteomes" id="UP000000709">
    <property type="component" value="Unassembled WGS sequence"/>
</dbReference>
<dbReference type="KEGG" id="spaa:SPAPADRAFT_137172"/>
<dbReference type="GO" id="GO:0031369">
    <property type="term" value="F:translation initiation factor binding"/>
    <property type="evidence" value="ECO:0007669"/>
    <property type="project" value="TreeGrafter"/>
</dbReference>
<evidence type="ECO:0000256" key="8">
    <source>
        <dbReference type="ARBA" id="ARBA00023010"/>
    </source>
</evidence>
<accession>G3AKS3</accession>
<dbReference type="InterPro" id="IPR012476">
    <property type="entry name" value="GLE1"/>
</dbReference>
<dbReference type="GO" id="GO:0016973">
    <property type="term" value="P:poly(A)+ mRNA export from nucleus"/>
    <property type="evidence" value="ECO:0007669"/>
    <property type="project" value="InterPro"/>
</dbReference>
<evidence type="ECO:0000256" key="15">
    <source>
        <dbReference type="ARBA" id="ARBA00075092"/>
    </source>
</evidence>
<dbReference type="EMBL" id="GL996501">
    <property type="protein sequence ID" value="EGW32977.1"/>
    <property type="molecule type" value="Genomic_DNA"/>
</dbReference>
<evidence type="ECO:0000313" key="18">
    <source>
        <dbReference type="EMBL" id="EGW32977.1"/>
    </source>
</evidence>
<proteinExistence type="inferred from homology"/>
<evidence type="ECO:0000256" key="9">
    <source>
        <dbReference type="ARBA" id="ARBA00023054"/>
    </source>
</evidence>
<evidence type="ECO:0000256" key="5">
    <source>
        <dbReference type="ARBA" id="ARBA00022448"/>
    </source>
</evidence>
<dbReference type="STRING" id="619300.G3AKS3"/>
<keyword evidence="9" id="KW-0175">Coiled coil</keyword>
<dbReference type="GO" id="GO:0044614">
    <property type="term" value="C:nuclear pore cytoplasmic filaments"/>
    <property type="evidence" value="ECO:0007669"/>
    <property type="project" value="TreeGrafter"/>
</dbReference>
<dbReference type="Gene3D" id="1.25.40.510">
    <property type="entry name" value="GLE1-like"/>
    <property type="match status" value="1"/>
</dbReference>
<dbReference type="Pfam" id="PF07817">
    <property type="entry name" value="GLE1"/>
    <property type="match status" value="1"/>
</dbReference>
<dbReference type="InterPro" id="IPR038506">
    <property type="entry name" value="GLE1-like_sf"/>
</dbReference>
<sequence>MRFGLPADFEIYVDVPPAPPAPPSSASGATALAPAALSRAILRLKSEPNAVSPIHNQFTEVFQAIENHTEELVAVNQIQQDKDQILLLDKINQHDQLAQANVTWLANKIDQSLHIQNSRVQEIILIEKERLRKEEERKRREEEERKRREEEERKRLEEEQRRLEEERKRKEEEERKYKEEEERKLKEEEQRKKELEEKKKQELAKKKKEQEEAKRQQELQKAKQQASLTDFLRIEKDFIKYKQDIVDIKTNIVEKLNSNKDLKKVVNAHKRKINPKFGQLSNSLTQLHKITQEVVHLITQTKSDDLAFNWILNFVAKAVVDQAETEIIVHATQAIPLAKLAYSLLVEFPEFEYYLSARFVKKCPYIIGYTCDISTEEGRKRMGWKFRDGKWEDAVKYDERVAGICTVWSVMSRLTDFPQQIPFYSFEATWKFLARMGNTELDLLSNTHFAILSNWWECAGKFFSSRFGRQSQKLMMVLVADLTNAVADRKYPSAVRLRIMGEEWLQHGKIESIKEMEP</sequence>
<dbReference type="GO" id="GO:0015031">
    <property type="term" value="P:protein transport"/>
    <property type="evidence" value="ECO:0007669"/>
    <property type="project" value="UniProtKB-KW"/>
</dbReference>
<dbReference type="RefSeq" id="XP_007374492.1">
    <property type="nucleotide sequence ID" value="XM_007374430.1"/>
</dbReference>
<dbReference type="GO" id="GO:0005543">
    <property type="term" value="F:phospholipid binding"/>
    <property type="evidence" value="ECO:0007669"/>
    <property type="project" value="TreeGrafter"/>
</dbReference>
<dbReference type="GO" id="GO:0000822">
    <property type="term" value="F:inositol hexakisphosphate binding"/>
    <property type="evidence" value="ECO:0007669"/>
    <property type="project" value="TreeGrafter"/>
</dbReference>
<evidence type="ECO:0000256" key="1">
    <source>
        <dbReference type="ARBA" id="ARBA00004335"/>
    </source>
</evidence>
<evidence type="ECO:0000256" key="12">
    <source>
        <dbReference type="ARBA" id="ARBA00023242"/>
    </source>
</evidence>
<dbReference type="PANTHER" id="PTHR12960">
    <property type="entry name" value="GLE-1-RELATED"/>
    <property type="match status" value="1"/>
</dbReference>
<dbReference type="FunFam" id="1.25.40.510:FF:000003">
    <property type="entry name" value="Nucleoporin GLE1"/>
    <property type="match status" value="1"/>
</dbReference>
<evidence type="ECO:0000256" key="17">
    <source>
        <dbReference type="SAM" id="MobiDB-lite"/>
    </source>
</evidence>
<keyword evidence="6" id="KW-0509">mRNA transport</keyword>
<dbReference type="InParanoid" id="G3AKS3"/>
<gene>
    <name evidence="18" type="ORF">SPAPADRAFT_137172</name>
</gene>
<organism evidence="19">
    <name type="scientific">Spathaspora passalidarum (strain NRRL Y-27907 / 11-Y1)</name>
    <dbReference type="NCBI Taxonomy" id="619300"/>
    <lineage>
        <taxon>Eukaryota</taxon>
        <taxon>Fungi</taxon>
        <taxon>Dikarya</taxon>
        <taxon>Ascomycota</taxon>
        <taxon>Saccharomycotina</taxon>
        <taxon>Pichiomycetes</taxon>
        <taxon>Debaryomycetaceae</taxon>
        <taxon>Spathaspora</taxon>
    </lineage>
</organism>
<keyword evidence="7" id="KW-0653">Protein transport</keyword>
<dbReference type="OMA" id="VPANIHS"/>
<evidence type="ECO:0000256" key="16">
    <source>
        <dbReference type="ARBA" id="ARBA00075681"/>
    </source>
</evidence>
<comment type="subcellular location">
    <subcellularLocation>
        <location evidence="1">Nucleus membrane</location>
        <topology evidence="1">Peripheral membrane protein</topology>
        <orientation evidence="1">Cytoplasmic side</orientation>
    </subcellularLocation>
    <subcellularLocation>
        <location evidence="3">Nucleus membrane</location>
        <topology evidence="3">Peripheral membrane protein</topology>
        <orientation evidence="3">Nucleoplasmic side</orientation>
    </subcellularLocation>
    <subcellularLocation>
        <location evidence="2">Nucleus</location>
        <location evidence="2">Nuclear pore complex</location>
    </subcellularLocation>
</comment>
<dbReference type="PANTHER" id="PTHR12960:SF0">
    <property type="entry name" value="MRNA EXPORT FACTOR GLE1"/>
    <property type="match status" value="1"/>
</dbReference>
<evidence type="ECO:0000256" key="11">
    <source>
        <dbReference type="ARBA" id="ARBA00023136"/>
    </source>
</evidence>
<evidence type="ECO:0000256" key="10">
    <source>
        <dbReference type="ARBA" id="ARBA00023132"/>
    </source>
</evidence>
<comment type="similarity">
    <text evidence="4">Belongs to the GLE1 family.</text>
</comment>
<dbReference type="AlphaFoldDB" id="G3AKS3"/>
<dbReference type="OrthoDB" id="420884at2759"/>
<keyword evidence="12" id="KW-0539">Nucleus</keyword>
<feature type="region of interest" description="Disordered" evidence="17">
    <location>
        <begin position="135"/>
        <end position="199"/>
    </location>
</feature>
<dbReference type="GeneID" id="18870023"/>
<keyword evidence="8" id="KW-0811">Translocation</keyword>
<evidence type="ECO:0000256" key="13">
    <source>
        <dbReference type="ARBA" id="ARBA00026227"/>
    </source>
</evidence>
<evidence type="ECO:0000256" key="14">
    <source>
        <dbReference type="ARBA" id="ARBA00029983"/>
    </source>
</evidence>
<dbReference type="eggNOG" id="KOG2412">
    <property type="taxonomic scope" value="Eukaryota"/>
</dbReference>